<dbReference type="InterPro" id="IPR002017">
    <property type="entry name" value="Spectrin_repeat"/>
</dbReference>
<keyword evidence="11" id="KW-1185">Reference proteome</keyword>
<dbReference type="FunFam" id="1.20.58.60:FF:000153">
    <property type="entry name" value="Spectrin beta chain"/>
    <property type="match status" value="1"/>
</dbReference>
<dbReference type="FunFam" id="1.20.58.60:FF:000033">
    <property type="entry name" value="Spectrin beta chain"/>
    <property type="match status" value="1"/>
</dbReference>
<dbReference type="GO" id="GO:0005856">
    <property type="term" value="C:cytoskeleton"/>
    <property type="evidence" value="ECO:0007669"/>
    <property type="project" value="UniProtKB-SubCell"/>
</dbReference>
<feature type="coiled-coil region" evidence="8">
    <location>
        <begin position="868"/>
        <end position="895"/>
    </location>
</feature>
<organism evidence="10 11">
    <name type="scientific">Collichthys lucidus</name>
    <name type="common">Big head croaker</name>
    <name type="synonym">Sciaena lucida</name>
    <dbReference type="NCBI Taxonomy" id="240159"/>
    <lineage>
        <taxon>Eukaryota</taxon>
        <taxon>Metazoa</taxon>
        <taxon>Chordata</taxon>
        <taxon>Craniata</taxon>
        <taxon>Vertebrata</taxon>
        <taxon>Euteleostomi</taxon>
        <taxon>Actinopterygii</taxon>
        <taxon>Neopterygii</taxon>
        <taxon>Teleostei</taxon>
        <taxon>Neoteleostei</taxon>
        <taxon>Acanthomorphata</taxon>
        <taxon>Eupercaria</taxon>
        <taxon>Sciaenidae</taxon>
        <taxon>Collichthys</taxon>
    </lineage>
</organism>
<evidence type="ECO:0000313" key="10">
    <source>
        <dbReference type="EMBL" id="TKS87794.1"/>
    </source>
</evidence>
<dbReference type="Proteomes" id="UP000298787">
    <property type="component" value="Chromosome 19"/>
</dbReference>
<evidence type="ECO:0000256" key="1">
    <source>
        <dbReference type="ARBA" id="ARBA00004245"/>
    </source>
</evidence>
<evidence type="ECO:0000256" key="4">
    <source>
        <dbReference type="ARBA" id="ARBA00022490"/>
    </source>
</evidence>
<accession>A0A4U5VHK8</accession>
<feature type="region of interest" description="Disordered" evidence="9">
    <location>
        <begin position="1"/>
        <end position="29"/>
    </location>
</feature>
<keyword evidence="3" id="KW-0117">Actin capping</keyword>
<name>A0A4U5VHK8_COLLU</name>
<proteinExistence type="inferred from homology"/>
<dbReference type="CDD" id="cd00176">
    <property type="entry name" value="SPEC"/>
    <property type="match status" value="5"/>
</dbReference>
<evidence type="ECO:0000256" key="9">
    <source>
        <dbReference type="SAM" id="MobiDB-lite"/>
    </source>
</evidence>
<protein>
    <submittedName>
        <fullName evidence="10">Spectrin beta chain, non-erythrocytic 1</fullName>
    </submittedName>
</protein>
<dbReference type="InterPro" id="IPR018159">
    <property type="entry name" value="Spectrin/alpha-actinin"/>
</dbReference>
<dbReference type="Pfam" id="PF00435">
    <property type="entry name" value="Spectrin"/>
    <property type="match status" value="13"/>
</dbReference>
<evidence type="ECO:0000256" key="7">
    <source>
        <dbReference type="ARBA" id="ARBA00023212"/>
    </source>
</evidence>
<keyword evidence="4" id="KW-0963">Cytoplasm</keyword>
<dbReference type="SUPFAM" id="SSF46966">
    <property type="entry name" value="Spectrin repeat"/>
    <property type="match status" value="10"/>
</dbReference>
<dbReference type="FunFam" id="1.20.58.60:FF:000130">
    <property type="entry name" value="Spectrin beta chain"/>
    <property type="match status" value="1"/>
</dbReference>
<sequence length="1510" mass="175746">MAEEQRVKRTLTEEAKKRKGESERARSRRTRELEAESYHDIKRITARKDNVIRLWEYLLELLKERRLRLEMNLGLQRVFQEMLYIMDWMDEMKMLLLSQDYGKHLLGVEDLLQKHALVEADIAIQADRVRNVNGNAQKFANDMDGYKPCDPQIIRDRVAHMDFCYQELSQLAAERRARLEESRRLWKFFWEMAEEEGWIREKEQILSSEDYGKDLTGALRLLSQHKAFEDEMTGRAAHLQQTIKQGEELADADDIDTWMLDVLRIVSSVDVGHDEFSAQALVKKHKDVAEEIGSYRPVLDALHEQSRTLPPEKANSEEVQNRLAGIEERYKEVVELTRLRKQALQDALALYRMLSEANACEVQVQCWFMLLLTVSLSVHVSRWSQFRDLVDQKKDCLNSALGVQNYHLECNETKSWIKEKTKVIESTQELGNDLAGVMALQRKLTGMERDLAAIEDKLADLGKEADRLASEHPEQSEAIKGRLAEITGVWDEMKDTMKNREESLGEASKLQQFLRELDDFQSWLSRTQTAIASEDMPNTLTEAEKLLAQHEGIKNEIRNYEEDYQKMRDMGEMVTQGQTDAQYMFLRQRLQALDTGWNELHKMWENRQNLLSQSHAYQLFLRDTKQAEAFLNNQEYVLAHTEMASTLEGAEAAIKKQEDFMNTMDANEEKISAVVDTGRRLVTDGNINAERIQEKVDSIDQRHKKNRAAANDLLMRLKDNRDLQKFLQDCQELSLWINEKMLTAQDMSYDEARNLHSKWLKHQAFMAELQSNKEWLDKIDKDGQALMAEKPETEAMVKEKLASLKTMWEDLESTTQTKAKCLFDANKAELFTQSCADLDKWLSSLEGQLQSDDYGKDLTSVNILLKKQQILESQVEVRQKEVEELQSQSQALSQEGKGSEEVDGQRLSVETKFRFLQAPLMKRRDNLMASREIHQFNRDVEDEITLQKEIQGHQPRYDDIFERSQHVLREDSPTAELIRQRLADLQSLWEQIRKETEKRHARLSEAHKAQQYYFDAAEAEAWMSEQELYMMSEEKAKDEQSSVAMLKKHQILEQAVEDYADTVHQLSSTSRGLVAAEHPDSERIGMRQSQVDKLYAGLKDLSEERRGKLDERFRLFQLNREVDDLEQWIAEREMLQERFREFARDTGNIGQERVDTVNRQADELINTGHGDAATIAEWKDGLNEAWADLLELIDTRTQILAASYELHKFYHDAKEILNRILDKHKKLPEELGRDQNTVETLQRMHTTFEHDIQALGTQVRQLQEDAVRLQSAYAGDKADDIQKREGEVLEAWKNLLEAAEGRRVKLVDTGDKFRFFSMVRDLMLWMEDVIRLIEAQENPRDVSSVELLMNNHQGIKAEIDARNDSFTACIELGKALLARKHYASEEIKEKLLQLTDKRKDMIDKWEDRWEWLRLVLEVHQFSRDAGVAEAWLLGQEPYLSSREIGQNVDEVEKLIKRHEAFEKSAATWEERFAALERLTTICVRKNAKLRRNGVERGAVTPNSSFRGDQC</sequence>
<feature type="coiled-coil region" evidence="8">
    <location>
        <begin position="437"/>
        <end position="471"/>
    </location>
</feature>
<dbReference type="GO" id="GO:0016020">
    <property type="term" value="C:membrane"/>
    <property type="evidence" value="ECO:0007669"/>
    <property type="project" value="UniProtKB-ARBA"/>
</dbReference>
<feature type="coiled-coil region" evidence="8">
    <location>
        <begin position="1118"/>
        <end position="1145"/>
    </location>
</feature>
<dbReference type="GO" id="GO:0005737">
    <property type="term" value="C:cytoplasm"/>
    <property type="evidence" value="ECO:0007669"/>
    <property type="project" value="UniProtKB-ARBA"/>
</dbReference>
<evidence type="ECO:0000256" key="8">
    <source>
        <dbReference type="SAM" id="Coils"/>
    </source>
</evidence>
<gene>
    <name evidence="10" type="ORF">D9C73_021918</name>
</gene>
<dbReference type="GO" id="GO:0003779">
    <property type="term" value="F:actin binding"/>
    <property type="evidence" value="ECO:0007669"/>
    <property type="project" value="UniProtKB-KW"/>
</dbReference>
<evidence type="ECO:0000256" key="2">
    <source>
        <dbReference type="ARBA" id="ARBA00006826"/>
    </source>
</evidence>
<keyword evidence="5" id="KW-0677">Repeat</keyword>
<dbReference type="FunFam" id="1.20.58.60:FF:000011">
    <property type="entry name" value="Spectrin beta chain"/>
    <property type="match status" value="1"/>
</dbReference>
<evidence type="ECO:0000313" key="11">
    <source>
        <dbReference type="Proteomes" id="UP000298787"/>
    </source>
</evidence>
<evidence type="ECO:0000256" key="3">
    <source>
        <dbReference type="ARBA" id="ARBA00022467"/>
    </source>
</evidence>
<dbReference type="STRING" id="240159.A0A4U5VHK8"/>
<dbReference type="FunFam" id="1.20.58.60:FF:000105">
    <property type="entry name" value="Spectrin beta chain"/>
    <property type="match status" value="1"/>
</dbReference>
<evidence type="ECO:0000256" key="5">
    <source>
        <dbReference type="ARBA" id="ARBA00022737"/>
    </source>
</evidence>
<keyword evidence="8" id="KW-0175">Coiled coil</keyword>
<dbReference type="Gene3D" id="1.20.58.60">
    <property type="match status" value="12"/>
</dbReference>
<feature type="coiled-coil region" evidence="8">
    <location>
        <begin position="543"/>
        <end position="570"/>
    </location>
</feature>
<dbReference type="FunFam" id="1.20.58.60:FF:000028">
    <property type="entry name" value="Spectrin beta chain"/>
    <property type="match status" value="1"/>
</dbReference>
<reference evidence="10 11" key="1">
    <citation type="submission" date="2019-01" db="EMBL/GenBank/DDBJ databases">
        <title>Genome Assembly of Collichthys lucidus.</title>
        <authorList>
            <person name="Cai M."/>
            <person name="Xiao S."/>
        </authorList>
    </citation>
    <scope>NUCLEOTIDE SEQUENCE [LARGE SCALE GENOMIC DNA]</scope>
    <source>
        <strain evidence="10">JT15FE1705JMU</strain>
        <tissue evidence="10">Muscle</tissue>
    </source>
</reference>
<dbReference type="SMART" id="SM00150">
    <property type="entry name" value="SPEC"/>
    <property type="match status" value="14"/>
</dbReference>
<dbReference type="FunFam" id="1.20.58.60:FF:000018">
    <property type="entry name" value="Spectrin beta chain"/>
    <property type="match status" value="1"/>
</dbReference>
<keyword evidence="7" id="KW-0206">Cytoskeleton</keyword>
<comment type="subcellular location">
    <subcellularLocation>
        <location evidence="1">Cytoplasm</location>
        <location evidence="1">Cytoskeleton</location>
    </subcellularLocation>
</comment>
<comment type="similarity">
    <text evidence="2">Belongs to the spectrin family.</text>
</comment>
<dbReference type="EMBL" id="CM014096">
    <property type="protein sequence ID" value="TKS87794.1"/>
    <property type="molecule type" value="Genomic_DNA"/>
</dbReference>
<dbReference type="PANTHER" id="PTHR11915">
    <property type="entry name" value="SPECTRIN/FILAMIN RELATED CYTOSKELETAL PROTEIN"/>
    <property type="match status" value="1"/>
</dbReference>
<evidence type="ECO:0000256" key="6">
    <source>
        <dbReference type="ARBA" id="ARBA00023203"/>
    </source>
</evidence>
<keyword evidence="6" id="KW-0009">Actin-binding</keyword>
<dbReference type="FunFam" id="1.20.58.60:FF:000019">
    <property type="entry name" value="Spectrin beta chain"/>
    <property type="match status" value="1"/>
</dbReference>
<dbReference type="GO" id="GO:0051693">
    <property type="term" value="P:actin filament capping"/>
    <property type="evidence" value="ECO:0007669"/>
    <property type="project" value="UniProtKB-KW"/>
</dbReference>